<sequence>MNDIIHSVAAWLLPPMGAVPLLLLAWWWRSRRPRLANGLFAVSLLALWVGSSDLGAQWLQDRLMGRYEPLALERLQQGPPEQTAIVVLGAGGRLMVPEYQIAQLKTLSIERLRYGIWLARRCNCPLLFTGGTGRAAKPGQPSEAALADHLAREQFGFEPRWLEDRAFDTRENALYSADMLRGTGVKRVILVTHDLHMRRALRAFRAALPPEVELVPAPIGLSGEGWEWRDTLPSAEGITRARYLGYEWLGWIAGH</sequence>
<reference evidence="1 2" key="1">
    <citation type="submission" date="2015-12" db="EMBL/GenBank/DDBJ databases">
        <title>Complete genome of Roseateles depolymerans KCTC 42856.</title>
        <authorList>
            <person name="Kim K.M."/>
        </authorList>
    </citation>
    <scope>NUCLEOTIDE SEQUENCE [LARGE SCALE GENOMIC DNA]</scope>
    <source>
        <strain evidence="1 2">KCTC 42856</strain>
    </source>
</reference>
<dbReference type="PANTHER" id="PTHR30336">
    <property type="entry name" value="INNER MEMBRANE PROTEIN, PROBABLE PERMEASE"/>
    <property type="match status" value="1"/>
</dbReference>
<dbReference type="InterPro" id="IPR003848">
    <property type="entry name" value="DUF218"/>
</dbReference>
<dbReference type="Proteomes" id="UP000060699">
    <property type="component" value="Chromosome"/>
</dbReference>
<dbReference type="OrthoDB" id="9809813at2"/>
<dbReference type="EMBL" id="CP013729">
    <property type="protein sequence ID" value="ALV06843.1"/>
    <property type="molecule type" value="Genomic_DNA"/>
</dbReference>
<dbReference type="InterPro" id="IPR014729">
    <property type="entry name" value="Rossmann-like_a/b/a_fold"/>
</dbReference>
<protein>
    <submittedName>
        <fullName evidence="1">Uncharacterized protein</fullName>
    </submittedName>
</protein>
<dbReference type="CDD" id="cd06259">
    <property type="entry name" value="YdcF-like"/>
    <property type="match status" value="1"/>
</dbReference>
<dbReference type="GO" id="GO:0005886">
    <property type="term" value="C:plasma membrane"/>
    <property type="evidence" value="ECO:0007669"/>
    <property type="project" value="TreeGrafter"/>
</dbReference>
<accession>A0A0U3N3S2</accession>
<proteinExistence type="predicted"/>
<dbReference type="RefSeq" id="WP_058935060.1">
    <property type="nucleotide sequence ID" value="NZ_CP013729.1"/>
</dbReference>
<dbReference type="KEGG" id="rdp:RD2015_2372"/>
<keyword evidence="2" id="KW-1185">Reference proteome</keyword>
<dbReference type="PANTHER" id="PTHR30336:SF20">
    <property type="entry name" value="DUF218 DOMAIN-CONTAINING PROTEIN"/>
    <property type="match status" value="1"/>
</dbReference>
<dbReference type="AlphaFoldDB" id="A0A0U3N3S2"/>
<dbReference type="Gene3D" id="3.40.50.620">
    <property type="entry name" value="HUPs"/>
    <property type="match status" value="1"/>
</dbReference>
<evidence type="ECO:0000313" key="1">
    <source>
        <dbReference type="EMBL" id="ALV06843.1"/>
    </source>
</evidence>
<dbReference type="Pfam" id="PF02698">
    <property type="entry name" value="DUF218"/>
    <property type="match status" value="1"/>
</dbReference>
<organism evidence="1 2">
    <name type="scientific">Roseateles depolymerans</name>
    <dbReference type="NCBI Taxonomy" id="76731"/>
    <lineage>
        <taxon>Bacteria</taxon>
        <taxon>Pseudomonadati</taxon>
        <taxon>Pseudomonadota</taxon>
        <taxon>Betaproteobacteria</taxon>
        <taxon>Burkholderiales</taxon>
        <taxon>Sphaerotilaceae</taxon>
        <taxon>Roseateles</taxon>
    </lineage>
</organism>
<gene>
    <name evidence="1" type="ORF">RD2015_2372</name>
</gene>
<name>A0A0U3N3S2_9BURK</name>
<dbReference type="InterPro" id="IPR051599">
    <property type="entry name" value="Cell_Envelope_Assoc"/>
</dbReference>
<evidence type="ECO:0000313" key="2">
    <source>
        <dbReference type="Proteomes" id="UP000060699"/>
    </source>
</evidence>